<organism evidence="6 7">
    <name type="scientific">Neomesorhizobium albiziae</name>
    <dbReference type="NCBI Taxonomy" id="335020"/>
    <lineage>
        <taxon>Bacteria</taxon>
        <taxon>Pseudomonadati</taxon>
        <taxon>Pseudomonadota</taxon>
        <taxon>Alphaproteobacteria</taxon>
        <taxon>Hyphomicrobiales</taxon>
        <taxon>Phyllobacteriaceae</taxon>
        <taxon>Neomesorhizobium</taxon>
    </lineage>
</organism>
<dbReference type="GO" id="GO:0000160">
    <property type="term" value="P:phosphorelay signal transduction system"/>
    <property type="evidence" value="ECO:0007669"/>
    <property type="project" value="InterPro"/>
</dbReference>
<dbReference type="EMBL" id="FOSL01000029">
    <property type="protein sequence ID" value="SFL07665.1"/>
    <property type="molecule type" value="Genomic_DNA"/>
</dbReference>
<keyword evidence="2" id="KW-0238">DNA-binding</keyword>
<keyword evidence="7" id="KW-1185">Reference proteome</keyword>
<dbReference type="Gene3D" id="3.40.50.2300">
    <property type="match status" value="1"/>
</dbReference>
<evidence type="ECO:0000256" key="2">
    <source>
        <dbReference type="ARBA" id="ARBA00023125"/>
    </source>
</evidence>
<gene>
    <name evidence="6" type="ORF">SAMN04488498_12922</name>
</gene>
<dbReference type="PANTHER" id="PTHR43214">
    <property type="entry name" value="TWO-COMPONENT RESPONSE REGULATOR"/>
    <property type="match status" value="1"/>
</dbReference>
<dbReference type="Pfam" id="PF00072">
    <property type="entry name" value="Response_reg"/>
    <property type="match status" value="1"/>
</dbReference>
<dbReference type="SMART" id="SM00448">
    <property type="entry name" value="REC"/>
    <property type="match status" value="1"/>
</dbReference>
<proteinExistence type="predicted"/>
<dbReference type="InterPro" id="IPR039420">
    <property type="entry name" value="WalR-like"/>
</dbReference>
<feature type="modified residue" description="4-aspartylphosphate" evidence="3">
    <location>
        <position position="56"/>
    </location>
</feature>
<sequence>MQNISVAIIDDHPLFRDGVACSLSESGIFSVLGQGGSSEEALRIAKDTRPDILLLDLSMPGGGLQAIAAVRRLIPDQKIVVLTVSEAADDVLMALREGVDGYILKGVGSKDLLDVLVGVAAGERYVSPLLSARVLVDLSTRVDRPPKDPMGQLTGRERQVLNLVADGLSNKAIGRTLDLHEKTVKHHLSRVFFKLKVSNRTEAAMVLRDTDGSSDRPAH</sequence>
<evidence type="ECO:0000259" key="4">
    <source>
        <dbReference type="PROSITE" id="PS50043"/>
    </source>
</evidence>
<dbReference type="GO" id="GO:0006355">
    <property type="term" value="P:regulation of DNA-templated transcription"/>
    <property type="evidence" value="ECO:0007669"/>
    <property type="project" value="InterPro"/>
</dbReference>
<evidence type="ECO:0000313" key="7">
    <source>
        <dbReference type="Proteomes" id="UP000323300"/>
    </source>
</evidence>
<dbReference type="PROSITE" id="PS50043">
    <property type="entry name" value="HTH_LUXR_2"/>
    <property type="match status" value="1"/>
</dbReference>
<dbReference type="SMART" id="SM00421">
    <property type="entry name" value="HTH_LUXR"/>
    <property type="match status" value="1"/>
</dbReference>
<evidence type="ECO:0000256" key="3">
    <source>
        <dbReference type="PROSITE-ProRule" id="PRU00169"/>
    </source>
</evidence>
<dbReference type="PROSITE" id="PS50110">
    <property type="entry name" value="RESPONSE_REGULATORY"/>
    <property type="match status" value="1"/>
</dbReference>
<dbReference type="CDD" id="cd06170">
    <property type="entry name" value="LuxR_C_like"/>
    <property type="match status" value="1"/>
</dbReference>
<reference evidence="6 7" key="1">
    <citation type="submission" date="2016-10" db="EMBL/GenBank/DDBJ databases">
        <authorList>
            <person name="Varghese N."/>
            <person name="Submissions S."/>
        </authorList>
    </citation>
    <scope>NUCLEOTIDE SEQUENCE [LARGE SCALE GENOMIC DNA]</scope>
    <source>
        <strain evidence="6 7">DSM 21822</strain>
    </source>
</reference>
<dbReference type="SUPFAM" id="SSF52172">
    <property type="entry name" value="CheY-like"/>
    <property type="match status" value="1"/>
</dbReference>
<evidence type="ECO:0000313" key="6">
    <source>
        <dbReference type="EMBL" id="SFL07665.1"/>
    </source>
</evidence>
<dbReference type="Pfam" id="PF00196">
    <property type="entry name" value="GerE"/>
    <property type="match status" value="1"/>
</dbReference>
<dbReference type="PROSITE" id="PS00622">
    <property type="entry name" value="HTH_LUXR_1"/>
    <property type="match status" value="1"/>
</dbReference>
<feature type="domain" description="HTH luxR-type" evidence="4">
    <location>
        <begin position="146"/>
        <end position="211"/>
    </location>
</feature>
<dbReference type="InterPro" id="IPR016032">
    <property type="entry name" value="Sig_transdc_resp-reg_C-effctor"/>
</dbReference>
<name>A0A1I4EPJ7_9HYPH</name>
<protein>
    <submittedName>
        <fullName evidence="6">Two component transcriptional regulator, LuxR family</fullName>
    </submittedName>
</protein>
<dbReference type="PRINTS" id="PR00038">
    <property type="entry name" value="HTHLUXR"/>
</dbReference>
<keyword evidence="1 3" id="KW-0597">Phosphoprotein</keyword>
<dbReference type="InterPro" id="IPR001789">
    <property type="entry name" value="Sig_transdc_resp-reg_receiver"/>
</dbReference>
<accession>A0A1I4EPJ7</accession>
<dbReference type="InterPro" id="IPR058245">
    <property type="entry name" value="NreC/VraR/RcsB-like_REC"/>
</dbReference>
<dbReference type="InterPro" id="IPR000792">
    <property type="entry name" value="Tscrpt_reg_LuxR_C"/>
</dbReference>
<dbReference type="InterPro" id="IPR011006">
    <property type="entry name" value="CheY-like_superfamily"/>
</dbReference>
<dbReference type="AlphaFoldDB" id="A0A1I4EPJ7"/>
<dbReference type="CDD" id="cd17535">
    <property type="entry name" value="REC_NarL-like"/>
    <property type="match status" value="1"/>
</dbReference>
<feature type="domain" description="Response regulatory" evidence="5">
    <location>
        <begin position="5"/>
        <end position="120"/>
    </location>
</feature>
<evidence type="ECO:0000259" key="5">
    <source>
        <dbReference type="PROSITE" id="PS50110"/>
    </source>
</evidence>
<evidence type="ECO:0000256" key="1">
    <source>
        <dbReference type="ARBA" id="ARBA00022553"/>
    </source>
</evidence>
<dbReference type="SUPFAM" id="SSF46894">
    <property type="entry name" value="C-terminal effector domain of the bipartite response regulators"/>
    <property type="match status" value="1"/>
</dbReference>
<dbReference type="Proteomes" id="UP000323300">
    <property type="component" value="Unassembled WGS sequence"/>
</dbReference>
<dbReference type="GO" id="GO:0003677">
    <property type="term" value="F:DNA binding"/>
    <property type="evidence" value="ECO:0007669"/>
    <property type="project" value="UniProtKB-KW"/>
</dbReference>